<proteinExistence type="inferred from homology"/>
<evidence type="ECO:0000256" key="4">
    <source>
        <dbReference type="ARBA" id="ARBA00022475"/>
    </source>
</evidence>
<evidence type="ECO:0000313" key="11">
    <source>
        <dbReference type="Proteomes" id="UP001138793"/>
    </source>
</evidence>
<feature type="transmembrane region" description="Helical" evidence="8">
    <location>
        <begin position="85"/>
        <end position="105"/>
    </location>
</feature>
<keyword evidence="11" id="KW-1185">Reference proteome</keyword>
<keyword evidence="3" id="KW-0813">Transport</keyword>
<dbReference type="PANTHER" id="PTHR43271:SF1">
    <property type="entry name" value="INNER MEMBRANE TRANSPORT PROTEIN YNFM"/>
    <property type="match status" value="1"/>
</dbReference>
<sequence length="195" mass="21892">MEQQKYHIRDYHFWKISLSLAFASFFVFASIYVVQPLLPLFVREFNVSVSEATLTLSMTIVGLIIGLIILGFFSDRIGRVAIIKYSLIGSVIPFLLIPLLDSFYLFVLLRFIQGFALAGLPAASLAYLNEEINRSSVGIATALYIASNALGGMVGRVVAGYLTDAYSWDSHLVPLQRFSPHSAYIRDYQLDHHYN</sequence>
<dbReference type="EMBL" id="JAGGMB010000011">
    <property type="protein sequence ID" value="MBP2078876.1"/>
    <property type="molecule type" value="Genomic_DNA"/>
</dbReference>
<dbReference type="Pfam" id="PF07690">
    <property type="entry name" value="MFS_1"/>
    <property type="match status" value="1"/>
</dbReference>
<keyword evidence="6 8" id="KW-1133">Transmembrane helix</keyword>
<reference evidence="10" key="1">
    <citation type="submission" date="2021-03" db="EMBL/GenBank/DDBJ databases">
        <title>Genomic Encyclopedia of Type Strains, Phase IV (KMG-IV): sequencing the most valuable type-strain genomes for metagenomic binning, comparative biology and taxonomic classification.</title>
        <authorList>
            <person name="Goeker M."/>
        </authorList>
    </citation>
    <scope>NUCLEOTIDE SEQUENCE</scope>
    <source>
        <strain evidence="10">DSM 107338</strain>
    </source>
</reference>
<evidence type="ECO:0000256" key="5">
    <source>
        <dbReference type="ARBA" id="ARBA00022692"/>
    </source>
</evidence>
<evidence type="ECO:0000256" key="7">
    <source>
        <dbReference type="ARBA" id="ARBA00023136"/>
    </source>
</evidence>
<feature type="transmembrane region" description="Helical" evidence="8">
    <location>
        <begin position="111"/>
        <end position="129"/>
    </location>
</feature>
<name>A0A9X0YVM9_9BACI</name>
<dbReference type="AlphaFoldDB" id="A0A9X0YVM9"/>
<evidence type="ECO:0000313" key="10">
    <source>
        <dbReference type="EMBL" id="MBP2078876.1"/>
    </source>
</evidence>
<feature type="domain" description="Major facilitator superfamily (MFS) profile" evidence="9">
    <location>
        <begin position="16"/>
        <end position="195"/>
    </location>
</feature>
<evidence type="ECO:0000256" key="6">
    <source>
        <dbReference type="ARBA" id="ARBA00022989"/>
    </source>
</evidence>
<evidence type="ECO:0000256" key="1">
    <source>
        <dbReference type="ARBA" id="ARBA00004651"/>
    </source>
</evidence>
<dbReference type="OrthoDB" id="63984at2"/>
<organism evidence="10 11">
    <name type="scientific">Oceanobacillus polygoni</name>
    <dbReference type="NCBI Taxonomy" id="1235259"/>
    <lineage>
        <taxon>Bacteria</taxon>
        <taxon>Bacillati</taxon>
        <taxon>Bacillota</taxon>
        <taxon>Bacilli</taxon>
        <taxon>Bacillales</taxon>
        <taxon>Bacillaceae</taxon>
        <taxon>Oceanobacillus</taxon>
    </lineage>
</organism>
<accession>A0A9X0YVM9</accession>
<comment type="subcellular location">
    <subcellularLocation>
        <location evidence="1">Cell membrane</location>
        <topology evidence="1">Multi-pass membrane protein</topology>
    </subcellularLocation>
</comment>
<evidence type="ECO:0000256" key="2">
    <source>
        <dbReference type="ARBA" id="ARBA00008335"/>
    </source>
</evidence>
<gene>
    <name evidence="10" type="ORF">J2Z64_003145</name>
</gene>
<keyword evidence="5 8" id="KW-0812">Transmembrane</keyword>
<dbReference type="InterPro" id="IPR036259">
    <property type="entry name" value="MFS_trans_sf"/>
</dbReference>
<dbReference type="RefSeq" id="WP_149473381.1">
    <property type="nucleotide sequence ID" value="NZ_JAGGMB010000011.1"/>
</dbReference>
<feature type="transmembrane region" description="Helical" evidence="8">
    <location>
        <begin position="54"/>
        <end position="73"/>
    </location>
</feature>
<dbReference type="InterPro" id="IPR020846">
    <property type="entry name" value="MFS_dom"/>
</dbReference>
<evidence type="ECO:0000256" key="3">
    <source>
        <dbReference type="ARBA" id="ARBA00022448"/>
    </source>
</evidence>
<comment type="caution">
    <text evidence="10">The sequence shown here is derived from an EMBL/GenBank/DDBJ whole genome shotgun (WGS) entry which is preliminary data.</text>
</comment>
<evidence type="ECO:0000259" key="9">
    <source>
        <dbReference type="PROSITE" id="PS50850"/>
    </source>
</evidence>
<keyword evidence="7 8" id="KW-0472">Membrane</keyword>
<dbReference type="Gene3D" id="1.20.1250.20">
    <property type="entry name" value="MFS general substrate transporter like domains"/>
    <property type="match status" value="1"/>
</dbReference>
<dbReference type="PROSITE" id="PS50850">
    <property type="entry name" value="MFS"/>
    <property type="match status" value="1"/>
</dbReference>
<dbReference type="GO" id="GO:0005886">
    <property type="term" value="C:plasma membrane"/>
    <property type="evidence" value="ECO:0007669"/>
    <property type="project" value="UniProtKB-SubCell"/>
</dbReference>
<dbReference type="InterPro" id="IPR011701">
    <property type="entry name" value="MFS"/>
</dbReference>
<evidence type="ECO:0000256" key="8">
    <source>
        <dbReference type="SAM" id="Phobius"/>
    </source>
</evidence>
<dbReference type="PANTHER" id="PTHR43271">
    <property type="entry name" value="BLL2771 PROTEIN"/>
    <property type="match status" value="1"/>
</dbReference>
<comment type="similarity">
    <text evidence="2">Belongs to the major facilitator superfamily.</text>
</comment>
<keyword evidence="4" id="KW-1003">Cell membrane</keyword>
<feature type="transmembrane region" description="Helical" evidence="8">
    <location>
        <begin position="141"/>
        <end position="162"/>
    </location>
</feature>
<dbReference type="SUPFAM" id="SSF103473">
    <property type="entry name" value="MFS general substrate transporter"/>
    <property type="match status" value="1"/>
</dbReference>
<protein>
    <submittedName>
        <fullName evidence="10">MFS family permease</fullName>
    </submittedName>
</protein>
<dbReference type="Proteomes" id="UP001138793">
    <property type="component" value="Unassembled WGS sequence"/>
</dbReference>
<feature type="transmembrane region" description="Helical" evidence="8">
    <location>
        <begin position="12"/>
        <end position="34"/>
    </location>
</feature>
<dbReference type="GO" id="GO:0022857">
    <property type="term" value="F:transmembrane transporter activity"/>
    <property type="evidence" value="ECO:0007669"/>
    <property type="project" value="InterPro"/>
</dbReference>